<evidence type="ECO:0000256" key="9">
    <source>
        <dbReference type="ARBA" id="ARBA00022989"/>
    </source>
</evidence>
<dbReference type="GO" id="GO:0016682">
    <property type="term" value="F:oxidoreductase activity, acting on diphenols and related substances as donors, oxygen as acceptor"/>
    <property type="evidence" value="ECO:0007669"/>
    <property type="project" value="TreeGrafter"/>
</dbReference>
<feature type="transmembrane region" description="Helical" evidence="12">
    <location>
        <begin position="221"/>
        <end position="242"/>
    </location>
</feature>
<reference evidence="13" key="1">
    <citation type="submission" date="2019-04" db="EMBL/GenBank/DDBJ databases">
        <title>Evolution of Biomass-Degrading Anaerobic Consortia Revealed by Metagenomics.</title>
        <authorList>
            <person name="Peng X."/>
        </authorList>
    </citation>
    <scope>NUCLEOTIDE SEQUENCE</scope>
    <source>
        <strain evidence="13">SIG240</strain>
    </source>
</reference>
<dbReference type="EMBL" id="SVBY01000074">
    <property type="protein sequence ID" value="MBE6093336.1"/>
    <property type="molecule type" value="Genomic_DNA"/>
</dbReference>
<feature type="transmembrane region" description="Helical" evidence="12">
    <location>
        <begin position="54"/>
        <end position="75"/>
    </location>
</feature>
<keyword evidence="7 12" id="KW-0479">Metal-binding</keyword>
<dbReference type="GO" id="GO:0019646">
    <property type="term" value="P:aerobic electron transport chain"/>
    <property type="evidence" value="ECO:0007669"/>
    <property type="project" value="InterPro"/>
</dbReference>
<accession>A0A927ZRW0</accession>
<evidence type="ECO:0000256" key="5">
    <source>
        <dbReference type="ARBA" id="ARBA00022617"/>
    </source>
</evidence>
<comment type="similarity">
    <text evidence="2 12">Belongs to the cytochrome ubiquinol oxidase subunit 1 family.</text>
</comment>
<feature type="transmembrane region" description="Helical" evidence="12">
    <location>
        <begin position="188"/>
        <end position="209"/>
    </location>
</feature>
<evidence type="ECO:0000256" key="6">
    <source>
        <dbReference type="ARBA" id="ARBA00022692"/>
    </source>
</evidence>
<dbReference type="PIRSF" id="PIRSF006446">
    <property type="entry name" value="Cyt_quinol_oxidase_1"/>
    <property type="match status" value="1"/>
</dbReference>
<feature type="transmembrane region" description="Helical" evidence="12">
    <location>
        <begin position="417"/>
        <end position="440"/>
    </location>
</feature>
<comment type="subcellular location">
    <subcellularLocation>
        <location evidence="1">Cell membrane</location>
        <topology evidence="1">Multi-pass membrane protein</topology>
    </subcellularLocation>
</comment>
<name>A0A927ZRW0_SELRU</name>
<keyword evidence="10 12" id="KW-0408">Iron</keyword>
<evidence type="ECO:0000313" key="14">
    <source>
        <dbReference type="Proteomes" id="UP000761380"/>
    </source>
</evidence>
<evidence type="ECO:0000256" key="3">
    <source>
        <dbReference type="ARBA" id="ARBA00022448"/>
    </source>
</evidence>
<dbReference type="GO" id="GO:0020037">
    <property type="term" value="F:heme binding"/>
    <property type="evidence" value="ECO:0007669"/>
    <property type="project" value="TreeGrafter"/>
</dbReference>
<keyword evidence="3 12" id="KW-0813">Transport</keyword>
<dbReference type="GO" id="GO:0070069">
    <property type="term" value="C:cytochrome complex"/>
    <property type="evidence" value="ECO:0007669"/>
    <property type="project" value="UniProtKB-UniRule"/>
</dbReference>
<evidence type="ECO:0000313" key="13">
    <source>
        <dbReference type="EMBL" id="MBE6093336.1"/>
    </source>
</evidence>
<evidence type="ECO:0000256" key="4">
    <source>
        <dbReference type="ARBA" id="ARBA00022475"/>
    </source>
</evidence>
<keyword evidence="5 12" id="KW-0349">Heme</keyword>
<gene>
    <name evidence="13" type="ORF">E7201_09265</name>
</gene>
<evidence type="ECO:0000256" key="12">
    <source>
        <dbReference type="PIRNR" id="PIRNR006446"/>
    </source>
</evidence>
<dbReference type="Proteomes" id="UP000761380">
    <property type="component" value="Unassembled WGS sequence"/>
</dbReference>
<keyword evidence="11 12" id="KW-0472">Membrane</keyword>
<feature type="transmembrane region" description="Helical" evidence="12">
    <location>
        <begin position="12"/>
        <end position="34"/>
    </location>
</feature>
<comment type="caution">
    <text evidence="13">The sequence shown here is derived from an EMBL/GenBank/DDBJ whole genome shotgun (WGS) entry which is preliminary data.</text>
</comment>
<dbReference type="Pfam" id="PF01654">
    <property type="entry name" value="Cyt_bd_oxida_I"/>
    <property type="match status" value="1"/>
</dbReference>
<evidence type="ECO:0000256" key="1">
    <source>
        <dbReference type="ARBA" id="ARBA00004651"/>
    </source>
</evidence>
<dbReference type="GO" id="GO:0005886">
    <property type="term" value="C:plasma membrane"/>
    <property type="evidence" value="ECO:0007669"/>
    <property type="project" value="UniProtKB-SubCell"/>
</dbReference>
<keyword evidence="4 12" id="KW-1003">Cell membrane</keyword>
<dbReference type="AlphaFoldDB" id="A0A927ZRW0"/>
<evidence type="ECO:0000256" key="10">
    <source>
        <dbReference type="ARBA" id="ARBA00023004"/>
    </source>
</evidence>
<evidence type="ECO:0000256" key="2">
    <source>
        <dbReference type="ARBA" id="ARBA00009819"/>
    </source>
</evidence>
<feature type="transmembrane region" description="Helical" evidence="12">
    <location>
        <begin position="367"/>
        <end position="389"/>
    </location>
</feature>
<evidence type="ECO:0000256" key="11">
    <source>
        <dbReference type="ARBA" id="ARBA00023136"/>
    </source>
</evidence>
<dbReference type="GO" id="GO:0009055">
    <property type="term" value="F:electron transfer activity"/>
    <property type="evidence" value="ECO:0007669"/>
    <property type="project" value="UniProtKB-UniRule"/>
</dbReference>
<feature type="transmembrane region" description="Helical" evidence="12">
    <location>
        <begin position="95"/>
        <end position="119"/>
    </location>
</feature>
<protein>
    <submittedName>
        <fullName evidence="13">Cytochrome ubiquinol oxidase subunit I</fullName>
    </submittedName>
</protein>
<feature type="transmembrane region" description="Helical" evidence="12">
    <location>
        <begin position="333"/>
        <end position="355"/>
    </location>
</feature>
<sequence length="458" mass="50936">MDALLLSRWQFAITTIYHFLFVPLTLGLTIWVALLETCYVRTQRPHWKEPCRQLVKFFGTLFLINFSLGVVTGIVQEFHFGMNWSEYSRFMGDIFGAPLALEALTAFFLESTFLGIWMFGWDKLSPKIHCLCAWLIAIGSNLSAFWILVANSFMQHPVGYVLQNGRAEMNDFLALVTNPYVVGEYSHALFSGITTAGVLVLVVAGWKYVHDKESKTVFQQVLTAGAIYLAVGVLGVMGSGHMHTQYMAEANPMKLASMEALWENANPAPFAVMAVIDQEHNQNACEIKIPFLFSLMLYNKPEGEVKGINTVNAEMVAKYGNGDYRPDVFGLFWSFRIMVGCGGAILLIAFAVGALSHLNRLDKYPCLLKLLPLTLPLPFLANTAGWFIAEGGRQPWIVVGLQKTADAVSPNLTGMEVFLTMAGFTLLYLLLIIAALYVAVRYIKNTSIPQNTHEGRDA</sequence>
<keyword evidence="8 12" id="KW-0249">Electron transport</keyword>
<evidence type="ECO:0000256" key="8">
    <source>
        <dbReference type="ARBA" id="ARBA00022982"/>
    </source>
</evidence>
<keyword evidence="6 12" id="KW-0812">Transmembrane</keyword>
<keyword evidence="9 12" id="KW-1133">Transmembrane helix</keyword>
<evidence type="ECO:0000256" key="7">
    <source>
        <dbReference type="ARBA" id="ARBA00022723"/>
    </source>
</evidence>
<dbReference type="InterPro" id="IPR002585">
    <property type="entry name" value="Cyt-d_ubiquinol_oxidase_su_1"/>
</dbReference>
<dbReference type="PANTHER" id="PTHR30365">
    <property type="entry name" value="CYTOCHROME D UBIQUINOL OXIDASE"/>
    <property type="match status" value="1"/>
</dbReference>
<dbReference type="PANTHER" id="PTHR30365:SF15">
    <property type="entry name" value="CYTOCHROME BD UBIQUINOL OXIDASE SUBUNIT 1"/>
    <property type="match status" value="1"/>
</dbReference>
<dbReference type="GO" id="GO:0046872">
    <property type="term" value="F:metal ion binding"/>
    <property type="evidence" value="ECO:0007669"/>
    <property type="project" value="UniProtKB-UniRule"/>
</dbReference>
<organism evidence="13 14">
    <name type="scientific">Selenomonas ruminantium</name>
    <dbReference type="NCBI Taxonomy" id="971"/>
    <lineage>
        <taxon>Bacteria</taxon>
        <taxon>Bacillati</taxon>
        <taxon>Bacillota</taxon>
        <taxon>Negativicutes</taxon>
        <taxon>Selenomonadales</taxon>
        <taxon>Selenomonadaceae</taxon>
        <taxon>Selenomonas</taxon>
    </lineage>
</organism>
<feature type="transmembrane region" description="Helical" evidence="12">
    <location>
        <begin position="131"/>
        <end position="149"/>
    </location>
</feature>
<proteinExistence type="inferred from homology"/>